<keyword evidence="12" id="KW-0460">Magnesium</keyword>
<feature type="binding site" evidence="12">
    <location>
        <position position="318"/>
    </location>
    <ligand>
        <name>Mg(2+)</name>
        <dbReference type="ChEBI" id="CHEBI:18420"/>
        <label>1</label>
    </ligand>
</feature>
<dbReference type="InterPro" id="IPR036705">
    <property type="entry name" value="Ribosyl_crysJ1_sf"/>
</dbReference>
<dbReference type="InterPro" id="IPR005502">
    <property type="entry name" value="Ribosyl_crysJ1"/>
</dbReference>
<evidence type="ECO:0000313" key="14">
    <source>
        <dbReference type="Proteomes" id="UP001375240"/>
    </source>
</evidence>
<keyword evidence="12" id="KW-0479">Metal-binding</keyword>
<dbReference type="SUPFAM" id="SSF101478">
    <property type="entry name" value="ADP-ribosylglycohydrolase"/>
    <property type="match status" value="1"/>
</dbReference>
<evidence type="ECO:0000313" key="13">
    <source>
        <dbReference type="EMBL" id="KAK6359454.1"/>
    </source>
</evidence>
<comment type="catalytic activity">
    <reaction evidence="11">
        <text>alpha-NAD(+) + H2O = ADP-D-ribose + nicotinamide + H(+)</text>
        <dbReference type="Rhea" id="RHEA:68792"/>
        <dbReference type="ChEBI" id="CHEBI:15377"/>
        <dbReference type="ChEBI" id="CHEBI:15378"/>
        <dbReference type="ChEBI" id="CHEBI:17154"/>
        <dbReference type="ChEBI" id="CHEBI:57967"/>
        <dbReference type="ChEBI" id="CHEBI:77017"/>
    </reaction>
</comment>
<protein>
    <recommendedName>
        <fullName evidence="4">ADP-ribosylhydrolase ARH3</fullName>
        <ecNumber evidence="2">3.2.1.143</ecNumber>
    </recommendedName>
    <alternativeName>
        <fullName evidence="5">ADP-ribose glycohydrolase ARH3</fullName>
    </alternativeName>
    <alternativeName>
        <fullName evidence="6">ADP-ribosylhydrolase 3</fullName>
    </alternativeName>
    <alternativeName>
        <fullName evidence="9">O-acetyl-ADP-ribose deacetylase ARH3</fullName>
    </alternativeName>
    <alternativeName>
        <fullName evidence="10">Poly(ADP-ribose) glycohydrolase ARH3</fullName>
    </alternativeName>
    <alternativeName>
        <fullName evidence="8">[Protein ADP-ribosylarginine] hydrolase-like protein 2</fullName>
    </alternativeName>
    <alternativeName>
        <fullName evidence="7">[Protein ADP-ribosylserine] hydrolase</fullName>
    </alternativeName>
</protein>
<evidence type="ECO:0000256" key="9">
    <source>
        <dbReference type="ARBA" id="ARBA00043187"/>
    </source>
</evidence>
<sequence length="373" mass="40885">MYCTAPLVIMSGCSCRSSGMRSKIDDNLDIKHAPLTGLLRGTVSTCRVEFQRRGTFARVTDYQPNLNFGLQPGAWTDDTSMTLCLAQSLITSRTCDPITQLQNYIDWISDGYLSSTNRCFDVGNLTRQTLGFWTVHIPPKPDPKHPIEYPAVSPSQLRSLQNELNGFYSRATFCGNGSLMRTVPIALFYYSSPRETIATHAHAASQLTHPYPTNGEACAVYCILVAAILSHPSATGEQISKSALFDILKSFTFTDAALRLRFQVYNALEDFAARDVNLISSSGYVVHSLEAALWAFFSTDSWEAGCLAVVNLGDDADTVGAIYGGLAGAYYGLEAIPAHWRENLVKKDVVAKIADELYRATVEQAQQASTTNV</sequence>
<dbReference type="Proteomes" id="UP001375240">
    <property type="component" value="Unassembled WGS sequence"/>
</dbReference>
<keyword evidence="14" id="KW-1185">Reference proteome</keyword>
<accession>A0AAV9VC91</accession>
<evidence type="ECO:0000256" key="6">
    <source>
        <dbReference type="ARBA" id="ARBA00042471"/>
    </source>
</evidence>
<dbReference type="EC" id="3.2.1.143" evidence="2"/>
<evidence type="ECO:0000256" key="8">
    <source>
        <dbReference type="ARBA" id="ARBA00042850"/>
    </source>
</evidence>
<evidence type="ECO:0000256" key="5">
    <source>
        <dbReference type="ARBA" id="ARBA00042398"/>
    </source>
</evidence>
<reference evidence="13 14" key="1">
    <citation type="submission" date="2019-10" db="EMBL/GenBank/DDBJ databases">
        <authorList>
            <person name="Palmer J.M."/>
        </authorList>
    </citation>
    <scope>NUCLEOTIDE SEQUENCE [LARGE SCALE GENOMIC DNA]</scope>
    <source>
        <strain evidence="13 14">TWF696</strain>
    </source>
</reference>
<name>A0AAV9VC91_9PEZI</name>
<dbReference type="GO" id="GO:0004649">
    <property type="term" value="F:poly(ADP-ribose) glycohydrolase activity"/>
    <property type="evidence" value="ECO:0007669"/>
    <property type="project" value="UniProtKB-EC"/>
</dbReference>
<dbReference type="GO" id="GO:0046872">
    <property type="term" value="F:metal ion binding"/>
    <property type="evidence" value="ECO:0007669"/>
    <property type="project" value="UniProtKB-KW"/>
</dbReference>
<comment type="similarity">
    <text evidence="1">Belongs to the ADP-ribosylglycohydrolase family.</text>
</comment>
<feature type="binding site" evidence="12">
    <location>
        <position position="315"/>
    </location>
    <ligand>
        <name>Mg(2+)</name>
        <dbReference type="ChEBI" id="CHEBI:18420"/>
        <label>1</label>
    </ligand>
</feature>
<feature type="binding site" evidence="12">
    <location>
        <position position="78"/>
    </location>
    <ligand>
        <name>Mg(2+)</name>
        <dbReference type="ChEBI" id="CHEBI:18420"/>
        <label>1</label>
    </ligand>
</feature>
<feature type="binding site" evidence="12">
    <location>
        <position position="76"/>
    </location>
    <ligand>
        <name>Mg(2+)</name>
        <dbReference type="ChEBI" id="CHEBI:18420"/>
        <label>1</label>
    </ligand>
</feature>
<evidence type="ECO:0000256" key="10">
    <source>
        <dbReference type="ARBA" id="ARBA00043193"/>
    </source>
</evidence>
<comment type="caution">
    <text evidence="13">The sequence shown here is derived from an EMBL/GenBank/DDBJ whole genome shotgun (WGS) entry which is preliminary data.</text>
</comment>
<evidence type="ECO:0000256" key="11">
    <source>
        <dbReference type="ARBA" id="ARBA00049015"/>
    </source>
</evidence>
<proteinExistence type="inferred from homology"/>
<dbReference type="PANTHER" id="PTHR16222">
    <property type="entry name" value="ADP-RIBOSYLGLYCOHYDROLASE"/>
    <property type="match status" value="1"/>
</dbReference>
<evidence type="ECO:0000256" key="2">
    <source>
        <dbReference type="ARBA" id="ARBA00012255"/>
    </source>
</evidence>
<gene>
    <name evidence="13" type="ORF">TWF696_000611</name>
</gene>
<evidence type="ECO:0000256" key="3">
    <source>
        <dbReference type="ARBA" id="ARBA00022801"/>
    </source>
</evidence>
<dbReference type="PANTHER" id="PTHR16222:SF24">
    <property type="entry name" value="ADP-RIBOSYLHYDROLASE ARH3"/>
    <property type="match status" value="1"/>
</dbReference>
<evidence type="ECO:0000256" key="12">
    <source>
        <dbReference type="PIRSR" id="PIRSR605502-1"/>
    </source>
</evidence>
<comment type="cofactor">
    <cofactor evidence="12">
        <name>Mg(2+)</name>
        <dbReference type="ChEBI" id="CHEBI:18420"/>
    </cofactor>
    <text evidence="12">Binds 2 magnesium ions per subunit.</text>
</comment>
<evidence type="ECO:0000256" key="1">
    <source>
        <dbReference type="ARBA" id="ARBA00010702"/>
    </source>
</evidence>
<feature type="binding site" evidence="12">
    <location>
        <position position="77"/>
    </location>
    <ligand>
        <name>Mg(2+)</name>
        <dbReference type="ChEBI" id="CHEBI:18420"/>
        <label>1</label>
    </ligand>
</feature>
<dbReference type="EMBL" id="JAVHNQ010000001">
    <property type="protein sequence ID" value="KAK6359454.1"/>
    <property type="molecule type" value="Genomic_DNA"/>
</dbReference>
<dbReference type="Gene3D" id="1.10.4080.10">
    <property type="entry name" value="ADP-ribosylation/Crystallin J1"/>
    <property type="match status" value="1"/>
</dbReference>
<dbReference type="AlphaFoldDB" id="A0AAV9VC91"/>
<dbReference type="Pfam" id="PF03747">
    <property type="entry name" value="ADP_ribosyl_GH"/>
    <property type="match status" value="1"/>
</dbReference>
<evidence type="ECO:0000256" key="4">
    <source>
        <dbReference type="ARBA" id="ARBA00041057"/>
    </source>
</evidence>
<evidence type="ECO:0000256" key="7">
    <source>
        <dbReference type="ARBA" id="ARBA00042722"/>
    </source>
</evidence>
<feature type="binding site" evidence="12">
    <location>
        <position position="317"/>
    </location>
    <ligand>
        <name>Mg(2+)</name>
        <dbReference type="ChEBI" id="CHEBI:18420"/>
        <label>1</label>
    </ligand>
</feature>
<keyword evidence="3" id="KW-0378">Hydrolase</keyword>
<dbReference type="InterPro" id="IPR050792">
    <property type="entry name" value="ADP-ribosylglycohydrolase"/>
</dbReference>
<organism evidence="13 14">
    <name type="scientific">Orbilia brochopaga</name>
    <dbReference type="NCBI Taxonomy" id="3140254"/>
    <lineage>
        <taxon>Eukaryota</taxon>
        <taxon>Fungi</taxon>
        <taxon>Dikarya</taxon>
        <taxon>Ascomycota</taxon>
        <taxon>Pezizomycotina</taxon>
        <taxon>Orbiliomycetes</taxon>
        <taxon>Orbiliales</taxon>
        <taxon>Orbiliaceae</taxon>
        <taxon>Orbilia</taxon>
    </lineage>
</organism>